<dbReference type="RefSeq" id="XP_007787496.1">
    <property type="nucleotide sequence ID" value="XM_007789306.1"/>
</dbReference>
<protein>
    <submittedName>
        <fullName evidence="1">Uncharacterized protein</fullName>
    </submittedName>
</protein>
<dbReference type="GeneID" id="19241133"/>
<gene>
    <name evidence="1" type="ORF">EPUS_06189</name>
</gene>
<dbReference type="Proteomes" id="UP000019373">
    <property type="component" value="Unassembled WGS sequence"/>
</dbReference>
<accession>U1I007</accession>
<organism evidence="1 2">
    <name type="scientific">Endocarpon pusillum (strain Z07020 / HMAS-L-300199)</name>
    <name type="common">Lichen-forming fungus</name>
    <dbReference type="NCBI Taxonomy" id="1263415"/>
    <lineage>
        <taxon>Eukaryota</taxon>
        <taxon>Fungi</taxon>
        <taxon>Dikarya</taxon>
        <taxon>Ascomycota</taxon>
        <taxon>Pezizomycotina</taxon>
        <taxon>Eurotiomycetes</taxon>
        <taxon>Chaetothyriomycetidae</taxon>
        <taxon>Verrucariales</taxon>
        <taxon>Verrucariaceae</taxon>
        <taxon>Endocarpon</taxon>
    </lineage>
</organism>
<sequence length="109" mass="11395">MPRSVPVGSDLIASLSLEMVDSPIGRKMKRSELTTSIRGVFGCGDAGTFMKHITQAMAQDALAAVAILQAMHGEGVTAALSECENQDDSPKTSTTAEMELKNAITGVVV</sequence>
<evidence type="ECO:0000313" key="2">
    <source>
        <dbReference type="Proteomes" id="UP000019373"/>
    </source>
</evidence>
<name>U1I007_ENDPU</name>
<reference evidence="2" key="1">
    <citation type="journal article" date="2014" name="BMC Genomics">
        <title>Genome characteristics reveal the impact of lichenization on lichen-forming fungus Endocarpon pusillum Hedwig (Verrucariales, Ascomycota).</title>
        <authorList>
            <person name="Wang Y.-Y."/>
            <person name="Liu B."/>
            <person name="Zhang X.-Y."/>
            <person name="Zhou Q.-M."/>
            <person name="Zhang T."/>
            <person name="Li H."/>
            <person name="Yu Y.-F."/>
            <person name="Zhang X.-L."/>
            <person name="Hao X.-Y."/>
            <person name="Wang M."/>
            <person name="Wang L."/>
            <person name="Wei J.-C."/>
        </authorList>
    </citation>
    <scope>NUCLEOTIDE SEQUENCE [LARGE SCALE GENOMIC DNA]</scope>
    <source>
        <strain evidence="2">Z07020 / HMAS-L-300199</strain>
    </source>
</reference>
<dbReference type="EMBL" id="KE720818">
    <property type="protein sequence ID" value="ERF75149.1"/>
    <property type="molecule type" value="Genomic_DNA"/>
</dbReference>
<keyword evidence="2" id="KW-1185">Reference proteome</keyword>
<evidence type="ECO:0000313" key="1">
    <source>
        <dbReference type="EMBL" id="ERF75149.1"/>
    </source>
</evidence>
<proteinExistence type="predicted"/>
<dbReference type="AlphaFoldDB" id="U1I007"/>
<dbReference type="InterPro" id="IPR036188">
    <property type="entry name" value="FAD/NAD-bd_sf"/>
</dbReference>
<dbReference type="Gene3D" id="3.50.50.60">
    <property type="entry name" value="FAD/NAD(P)-binding domain"/>
    <property type="match status" value="1"/>
</dbReference>
<dbReference type="HOGENOM" id="CLU_2183923_0_0_1"/>